<feature type="transmembrane region" description="Helical" evidence="1">
    <location>
        <begin position="71"/>
        <end position="92"/>
    </location>
</feature>
<name>A0A5J4KS27_9CHLR</name>
<keyword evidence="1" id="KW-1133">Transmembrane helix</keyword>
<proteinExistence type="predicted"/>
<dbReference type="AlphaFoldDB" id="A0A5J4KS27"/>
<keyword evidence="1" id="KW-0472">Membrane</keyword>
<keyword evidence="1" id="KW-0812">Transmembrane</keyword>
<protein>
    <recommendedName>
        <fullName evidence="4">Sodium/proline symporter</fullName>
    </recommendedName>
</protein>
<feature type="transmembrane region" description="Helical" evidence="1">
    <location>
        <begin position="12"/>
        <end position="31"/>
    </location>
</feature>
<sequence>MAINPAQVVYFQLLGGIWILQTLPSVFLGLYTNWFNRWALLIGWAAGMIAGTSMFIIAGNKPTMALFNVPIYIAVAVLVLNLLLAVILTPIFKAIGLDSGKDSTSPADYEEEYAPVERVEVAKEALG</sequence>
<gene>
    <name evidence="2" type="ORF">KDW_34330</name>
</gene>
<dbReference type="Proteomes" id="UP000326912">
    <property type="component" value="Unassembled WGS sequence"/>
</dbReference>
<dbReference type="Gene3D" id="1.20.1730.10">
    <property type="entry name" value="Sodium/glucose cotransporter"/>
    <property type="match status" value="1"/>
</dbReference>
<feature type="transmembrane region" description="Helical" evidence="1">
    <location>
        <begin position="38"/>
        <end position="59"/>
    </location>
</feature>
<evidence type="ECO:0000256" key="1">
    <source>
        <dbReference type="SAM" id="Phobius"/>
    </source>
</evidence>
<accession>A0A5J4KS27</accession>
<reference evidence="2 3" key="1">
    <citation type="submission" date="2019-10" db="EMBL/GenBank/DDBJ databases">
        <title>Dictyobacter vulcani sp. nov., within the class Ktedonobacteria, isolated from soil of volcanic Mt. Zao.</title>
        <authorList>
            <person name="Zheng Y."/>
            <person name="Wang C.M."/>
            <person name="Sakai Y."/>
            <person name="Abe K."/>
            <person name="Yokota A."/>
            <person name="Yabe S."/>
        </authorList>
    </citation>
    <scope>NUCLEOTIDE SEQUENCE [LARGE SCALE GENOMIC DNA]</scope>
    <source>
        <strain evidence="2 3">W12</strain>
    </source>
</reference>
<evidence type="ECO:0000313" key="2">
    <source>
        <dbReference type="EMBL" id="GER89271.1"/>
    </source>
</evidence>
<organism evidence="2 3">
    <name type="scientific">Dictyobacter vulcani</name>
    <dbReference type="NCBI Taxonomy" id="2607529"/>
    <lineage>
        <taxon>Bacteria</taxon>
        <taxon>Bacillati</taxon>
        <taxon>Chloroflexota</taxon>
        <taxon>Ktedonobacteria</taxon>
        <taxon>Ktedonobacterales</taxon>
        <taxon>Dictyobacteraceae</taxon>
        <taxon>Dictyobacter</taxon>
    </lineage>
</organism>
<evidence type="ECO:0000313" key="3">
    <source>
        <dbReference type="Proteomes" id="UP000326912"/>
    </source>
</evidence>
<keyword evidence="3" id="KW-1185">Reference proteome</keyword>
<evidence type="ECO:0008006" key="4">
    <source>
        <dbReference type="Google" id="ProtNLM"/>
    </source>
</evidence>
<dbReference type="InterPro" id="IPR038377">
    <property type="entry name" value="Na/Glc_symporter_sf"/>
</dbReference>
<comment type="caution">
    <text evidence="2">The sequence shown here is derived from an EMBL/GenBank/DDBJ whole genome shotgun (WGS) entry which is preliminary data.</text>
</comment>
<dbReference type="EMBL" id="BKZW01000001">
    <property type="protein sequence ID" value="GER89271.1"/>
    <property type="molecule type" value="Genomic_DNA"/>
</dbReference>